<dbReference type="OrthoDB" id="4199794at2759"/>
<dbReference type="GO" id="GO:0031391">
    <property type="term" value="C:Elg1 RFC-like complex"/>
    <property type="evidence" value="ECO:0007669"/>
    <property type="project" value="TreeGrafter"/>
</dbReference>
<keyword evidence="6" id="KW-0539">Nucleus</keyword>
<evidence type="ECO:0000256" key="1">
    <source>
        <dbReference type="ARBA" id="ARBA00004123"/>
    </source>
</evidence>
<dbReference type="CDD" id="cd00009">
    <property type="entry name" value="AAA"/>
    <property type="match status" value="1"/>
</dbReference>
<reference evidence="8 9" key="1">
    <citation type="journal article" date="2018" name="MBio">
        <title>Comparative Genomics Reveals the Core Gene Toolbox for the Fungus-Insect Symbiosis.</title>
        <authorList>
            <person name="Wang Y."/>
            <person name="Stata M."/>
            <person name="Wang W."/>
            <person name="Stajich J.E."/>
            <person name="White M.M."/>
            <person name="Moncalvo J.M."/>
        </authorList>
    </citation>
    <scope>NUCLEOTIDE SEQUENCE [LARGE SCALE GENOMIC DNA]</scope>
    <source>
        <strain evidence="8 9">SWE-8-4</strain>
    </source>
</reference>
<dbReference type="InterPro" id="IPR013748">
    <property type="entry name" value="Rep_factorC_C"/>
</dbReference>
<dbReference type="CDD" id="cd18140">
    <property type="entry name" value="HLD_clamp_RFC"/>
    <property type="match status" value="1"/>
</dbReference>
<dbReference type="SUPFAM" id="SSF48019">
    <property type="entry name" value="post-AAA+ oligomerization domain-like"/>
    <property type="match status" value="1"/>
</dbReference>
<comment type="subcellular location">
    <subcellularLocation>
        <location evidence="1">Nucleus</location>
    </subcellularLocation>
</comment>
<comment type="caution">
    <text evidence="8">The sequence shown here is derived from an EMBL/GenBank/DDBJ whole genome shotgun (WGS) entry which is preliminary data.</text>
</comment>
<keyword evidence="5" id="KW-0067">ATP-binding</keyword>
<organism evidence="8 9">
    <name type="scientific">Smittium simulii</name>
    <dbReference type="NCBI Taxonomy" id="133385"/>
    <lineage>
        <taxon>Eukaryota</taxon>
        <taxon>Fungi</taxon>
        <taxon>Fungi incertae sedis</taxon>
        <taxon>Zoopagomycota</taxon>
        <taxon>Kickxellomycotina</taxon>
        <taxon>Harpellomycetes</taxon>
        <taxon>Harpellales</taxon>
        <taxon>Legeriomycetaceae</taxon>
        <taxon>Smittium</taxon>
    </lineage>
</organism>
<dbReference type="EMBL" id="MBFR01000135">
    <property type="protein sequence ID" value="PVU93204.1"/>
    <property type="molecule type" value="Genomic_DNA"/>
</dbReference>
<dbReference type="Pfam" id="PF08542">
    <property type="entry name" value="Rep_fac_C"/>
    <property type="match status" value="1"/>
</dbReference>
<dbReference type="FunFam" id="3.40.50.300:FF:000129">
    <property type="entry name" value="Replication factor C subunit 5"/>
    <property type="match status" value="1"/>
</dbReference>
<dbReference type="GO" id="GO:0031389">
    <property type="term" value="C:Rad17 RFC-like complex"/>
    <property type="evidence" value="ECO:0007669"/>
    <property type="project" value="TreeGrafter"/>
</dbReference>
<dbReference type="AlphaFoldDB" id="A0A2T9YLP4"/>
<sequence length="351" mass="39230">MENDSTEAWKKPELNKTTTDNLMWIEKYRPETLKDLVSQDQIIQTIKKYVDLGGLPHLLFYGPPGTGKTSTILALAREIYGKSFRNMVLELNASDDRGIDVVREQIRNFASTSSVFGFGAAVSGDMSKGGNNYKMIILDEADSMTQAAQAALRRVIEKYTKNVRFCIICNYASKITPAIHSRCTKFRFKPLNQDQIRGRLNYIIKQESVSIDSDAVDAILDISKGDMRRVLNILQGCYLSHETIDFDSVYSVTGQPRPSDIKLIFQSLLNDEFSVCHDYISKVKFTYGIALADIITNLLTPILSCSLPPSCITYLVSQLAEIEYRLANSSSDEIQLSALVGTFKIAVEKAA</sequence>
<dbReference type="GO" id="GO:0006281">
    <property type="term" value="P:DNA repair"/>
    <property type="evidence" value="ECO:0007669"/>
    <property type="project" value="TreeGrafter"/>
</dbReference>
<evidence type="ECO:0000256" key="5">
    <source>
        <dbReference type="ARBA" id="ARBA00022840"/>
    </source>
</evidence>
<dbReference type="SMART" id="SM00382">
    <property type="entry name" value="AAA"/>
    <property type="match status" value="1"/>
</dbReference>
<dbReference type="GO" id="GO:0003689">
    <property type="term" value="F:DNA clamp loader activity"/>
    <property type="evidence" value="ECO:0007669"/>
    <property type="project" value="TreeGrafter"/>
</dbReference>
<comment type="similarity">
    <text evidence="2">Belongs to the activator 1 small subunits family.</text>
</comment>
<gene>
    <name evidence="8" type="ORF">BB561_003413</name>
</gene>
<dbReference type="InterPro" id="IPR003959">
    <property type="entry name" value="ATPase_AAA_core"/>
</dbReference>
<dbReference type="GO" id="GO:0005524">
    <property type="term" value="F:ATP binding"/>
    <property type="evidence" value="ECO:0007669"/>
    <property type="project" value="UniProtKB-KW"/>
</dbReference>
<dbReference type="Gene3D" id="3.40.50.300">
    <property type="entry name" value="P-loop containing nucleotide triphosphate hydrolases"/>
    <property type="match status" value="1"/>
</dbReference>
<dbReference type="SUPFAM" id="SSF52540">
    <property type="entry name" value="P-loop containing nucleoside triphosphate hydrolases"/>
    <property type="match status" value="1"/>
</dbReference>
<dbReference type="InterPro" id="IPR008921">
    <property type="entry name" value="DNA_pol3_clamp-load_cplx_C"/>
</dbReference>
<dbReference type="Pfam" id="PF25361">
    <property type="entry name" value="AAA_lid_RFC1"/>
    <property type="match status" value="1"/>
</dbReference>
<dbReference type="PANTHER" id="PTHR11669">
    <property type="entry name" value="REPLICATION FACTOR C / DNA POLYMERASE III GAMMA-TAU SUBUNIT"/>
    <property type="match status" value="1"/>
</dbReference>
<dbReference type="Proteomes" id="UP000245383">
    <property type="component" value="Unassembled WGS sequence"/>
</dbReference>
<keyword evidence="3" id="KW-0235">DNA replication</keyword>
<dbReference type="Gene3D" id="1.20.272.10">
    <property type="match status" value="1"/>
</dbReference>
<dbReference type="InterPro" id="IPR050238">
    <property type="entry name" value="DNA_Rep/Repair_Clamp_Loader"/>
</dbReference>
<dbReference type="GO" id="GO:0005663">
    <property type="term" value="C:DNA replication factor C complex"/>
    <property type="evidence" value="ECO:0007669"/>
    <property type="project" value="TreeGrafter"/>
</dbReference>
<dbReference type="Pfam" id="PF00004">
    <property type="entry name" value="AAA"/>
    <property type="match status" value="1"/>
</dbReference>
<dbReference type="PANTHER" id="PTHR11669:SF9">
    <property type="entry name" value="REPLICATION FACTOR C SUBUNIT 5"/>
    <property type="match status" value="1"/>
</dbReference>
<dbReference type="GO" id="GO:0003677">
    <property type="term" value="F:DNA binding"/>
    <property type="evidence" value="ECO:0007669"/>
    <property type="project" value="InterPro"/>
</dbReference>
<dbReference type="NCBIfam" id="NF001679">
    <property type="entry name" value="PRK00440.1"/>
    <property type="match status" value="1"/>
</dbReference>
<dbReference type="STRING" id="133385.A0A2T9YLP4"/>
<dbReference type="GO" id="GO:0006271">
    <property type="term" value="P:DNA strand elongation involved in DNA replication"/>
    <property type="evidence" value="ECO:0007669"/>
    <property type="project" value="UniProtKB-ARBA"/>
</dbReference>
<evidence type="ECO:0000313" key="8">
    <source>
        <dbReference type="EMBL" id="PVU93204.1"/>
    </source>
</evidence>
<protein>
    <recommendedName>
        <fullName evidence="7">AAA+ ATPase domain-containing protein</fullName>
    </recommendedName>
</protein>
<dbReference type="InterPro" id="IPR003593">
    <property type="entry name" value="AAA+_ATPase"/>
</dbReference>
<dbReference type="InterPro" id="IPR027417">
    <property type="entry name" value="P-loop_NTPase"/>
</dbReference>
<name>A0A2T9YLP4_9FUNG</name>
<accession>A0A2T9YLP4</accession>
<feature type="domain" description="AAA+ ATPase" evidence="7">
    <location>
        <begin position="54"/>
        <end position="192"/>
    </location>
</feature>
<evidence type="ECO:0000259" key="7">
    <source>
        <dbReference type="SMART" id="SM00382"/>
    </source>
</evidence>
<evidence type="ECO:0000313" key="9">
    <source>
        <dbReference type="Proteomes" id="UP000245383"/>
    </source>
</evidence>
<dbReference type="FunFam" id="1.20.272.10:FF:000004">
    <property type="entry name" value="Replication factor C subunit 5"/>
    <property type="match status" value="1"/>
</dbReference>
<evidence type="ECO:0000256" key="2">
    <source>
        <dbReference type="ARBA" id="ARBA00005378"/>
    </source>
</evidence>
<dbReference type="InterPro" id="IPR047854">
    <property type="entry name" value="RFC_lid"/>
</dbReference>
<evidence type="ECO:0000256" key="3">
    <source>
        <dbReference type="ARBA" id="ARBA00022705"/>
    </source>
</evidence>
<keyword evidence="9" id="KW-1185">Reference proteome</keyword>
<keyword evidence="4" id="KW-0547">Nucleotide-binding</keyword>
<dbReference type="GO" id="GO:0031390">
    <property type="term" value="C:Ctf18 RFC-like complex"/>
    <property type="evidence" value="ECO:0007669"/>
    <property type="project" value="TreeGrafter"/>
</dbReference>
<dbReference type="Gene3D" id="1.10.8.60">
    <property type="match status" value="1"/>
</dbReference>
<evidence type="ECO:0000256" key="6">
    <source>
        <dbReference type="ARBA" id="ARBA00023242"/>
    </source>
</evidence>
<evidence type="ECO:0000256" key="4">
    <source>
        <dbReference type="ARBA" id="ARBA00022741"/>
    </source>
</evidence>
<dbReference type="GO" id="GO:0016887">
    <property type="term" value="F:ATP hydrolysis activity"/>
    <property type="evidence" value="ECO:0007669"/>
    <property type="project" value="InterPro"/>
</dbReference>
<proteinExistence type="inferred from homology"/>